<accession>A0A9P4WTY3</accession>
<dbReference type="EMBL" id="SWKV01000018">
    <property type="protein sequence ID" value="KAF3041858.1"/>
    <property type="molecule type" value="Genomic_DNA"/>
</dbReference>
<evidence type="ECO:0000313" key="3">
    <source>
        <dbReference type="Proteomes" id="UP000758155"/>
    </source>
</evidence>
<keyword evidence="3" id="KW-1185">Reference proteome</keyword>
<comment type="caution">
    <text evidence="2">The sequence shown here is derived from an EMBL/GenBank/DDBJ whole genome shotgun (WGS) entry which is preliminary data.</text>
</comment>
<dbReference type="Proteomes" id="UP000758155">
    <property type="component" value="Unassembled WGS sequence"/>
</dbReference>
<dbReference type="AlphaFoldDB" id="A0A9P4WTY3"/>
<feature type="compositionally biased region" description="Basic and acidic residues" evidence="1">
    <location>
        <begin position="53"/>
        <end position="70"/>
    </location>
</feature>
<feature type="compositionally biased region" description="Basic and acidic residues" evidence="1">
    <location>
        <begin position="1"/>
        <end position="17"/>
    </location>
</feature>
<feature type="region of interest" description="Disordered" evidence="1">
    <location>
        <begin position="1"/>
        <end position="105"/>
    </location>
</feature>
<proteinExistence type="predicted"/>
<sequence length="303" mass="33911">MRKHEISQSWLKEERKSAGSGRTPNYPQCKLHKKNVITWIDGNPTGKSQRYNGEGRKAKAEAKAIGKPESDSDSEEDGEIEYDKDYESIGEPRGSQSPHAATPTEKEGDDIFYIDESQSSVPVLQYAGITQLSEEEFTPMENTRVGPQNAVPLAPCASSKRALEEADMPPDKRPSFQDTADSISAHREGWFPYVSHPEKFEGTLLPEFADVPVPFVPYNHELDILQQIQYVNPHDINMSVFEARTSTILDMSQPGTFGGTQFVEPVDILDPPSFYDEELDIIPHPELFDPRDIPLLGFDAGTR</sequence>
<feature type="compositionally biased region" description="Acidic residues" evidence="1">
    <location>
        <begin position="71"/>
        <end position="80"/>
    </location>
</feature>
<protein>
    <submittedName>
        <fullName evidence="2">Uncharacterized protein</fullName>
    </submittedName>
</protein>
<gene>
    <name evidence="2" type="ORF">E8E12_000834</name>
</gene>
<name>A0A9P4WTY3_9PLEO</name>
<evidence type="ECO:0000256" key="1">
    <source>
        <dbReference type="SAM" id="MobiDB-lite"/>
    </source>
</evidence>
<reference evidence="2" key="1">
    <citation type="submission" date="2019-04" db="EMBL/GenBank/DDBJ databases">
        <title>Sequencing of skin fungus with MAO and IRED activity.</title>
        <authorList>
            <person name="Marsaioli A.J."/>
            <person name="Bonatto J.M.C."/>
            <person name="Reis Junior O."/>
        </authorList>
    </citation>
    <scope>NUCLEOTIDE SEQUENCE</scope>
    <source>
        <strain evidence="2">28M1</strain>
    </source>
</reference>
<organism evidence="2 3">
    <name type="scientific">Didymella heteroderae</name>
    <dbReference type="NCBI Taxonomy" id="1769908"/>
    <lineage>
        <taxon>Eukaryota</taxon>
        <taxon>Fungi</taxon>
        <taxon>Dikarya</taxon>
        <taxon>Ascomycota</taxon>
        <taxon>Pezizomycotina</taxon>
        <taxon>Dothideomycetes</taxon>
        <taxon>Pleosporomycetidae</taxon>
        <taxon>Pleosporales</taxon>
        <taxon>Pleosporineae</taxon>
        <taxon>Didymellaceae</taxon>
        <taxon>Didymella</taxon>
    </lineage>
</organism>
<evidence type="ECO:0000313" key="2">
    <source>
        <dbReference type="EMBL" id="KAF3041858.1"/>
    </source>
</evidence>